<dbReference type="EMBL" id="CP072801">
    <property type="protein sequence ID" value="QTR46917.1"/>
    <property type="molecule type" value="Genomic_DNA"/>
</dbReference>
<evidence type="ECO:0000313" key="12">
    <source>
        <dbReference type="Proteomes" id="UP000672039"/>
    </source>
</evidence>
<feature type="transmembrane region" description="Helical" evidence="9">
    <location>
        <begin position="21"/>
        <end position="42"/>
    </location>
</feature>
<sequence>MSDYKTDDEKVEDLKNWWKENGTSVIAGITLAIGGMFGWQYWKDYQINTAAEASALYAKVDKASETSLEQAQPDIQTLQNNYASTPYAAIATMKAAQYYAEKGEYQPAVTALRWVIDNSKETDFKNLASIRLARVFIAMKIVDEALKLTNQTYPVAYQPLIDELKGDIYVVQNKPIEARAAYDKAMLSAGGNANELIKLKRDNLGKGS</sequence>
<evidence type="ECO:0000256" key="7">
    <source>
        <dbReference type="ARBA" id="ARBA00024197"/>
    </source>
</evidence>
<accession>A0ABX7WUK7</accession>
<evidence type="ECO:0000256" key="6">
    <source>
        <dbReference type="ARBA" id="ARBA00023186"/>
    </source>
</evidence>
<protein>
    <recommendedName>
        <fullName evidence="8">Ancillary SecYEG translocon subunit</fullName>
    </recommendedName>
</protein>
<keyword evidence="2" id="KW-1003">Cell membrane</keyword>
<dbReference type="Gene3D" id="1.25.40.10">
    <property type="entry name" value="Tetratricopeptide repeat domain"/>
    <property type="match status" value="1"/>
</dbReference>
<evidence type="ECO:0000256" key="2">
    <source>
        <dbReference type="ARBA" id="ARBA00022475"/>
    </source>
</evidence>
<keyword evidence="3 9" id="KW-0812">Transmembrane</keyword>
<keyword evidence="5 9" id="KW-0472">Membrane</keyword>
<comment type="subcellular location">
    <subcellularLocation>
        <location evidence="1">Cell membrane</location>
        <topology evidence="1">Single-pass type II membrane protein</topology>
    </subcellularLocation>
</comment>
<comment type="similarity">
    <text evidence="7">Belongs to the YfgM family.</text>
</comment>
<dbReference type="InterPro" id="IPR011990">
    <property type="entry name" value="TPR-like_helical_dom_sf"/>
</dbReference>
<evidence type="ECO:0000256" key="9">
    <source>
        <dbReference type="SAM" id="Phobius"/>
    </source>
</evidence>
<dbReference type="Pfam" id="PF09976">
    <property type="entry name" value="TPR_21"/>
    <property type="match status" value="1"/>
</dbReference>
<evidence type="ECO:0000259" key="10">
    <source>
        <dbReference type="Pfam" id="PF09976"/>
    </source>
</evidence>
<proteinExistence type="inferred from homology"/>
<name>A0ABX7WUK7_9GAMM</name>
<dbReference type="Proteomes" id="UP000672039">
    <property type="component" value="Chromosome"/>
</dbReference>
<keyword evidence="4 9" id="KW-1133">Transmembrane helix</keyword>
<feature type="domain" description="Ancillary SecYEG translocon subunit/Cell division coordinator CpoB TPR" evidence="10">
    <location>
        <begin position="15"/>
        <end position="206"/>
    </location>
</feature>
<gene>
    <name evidence="11" type="ORF">J9253_02940</name>
</gene>
<dbReference type="SUPFAM" id="SSF48452">
    <property type="entry name" value="TPR-like"/>
    <property type="match status" value="1"/>
</dbReference>
<evidence type="ECO:0000313" key="11">
    <source>
        <dbReference type="EMBL" id="QTR46917.1"/>
    </source>
</evidence>
<reference evidence="11 12" key="1">
    <citation type="submission" date="2021-04" db="EMBL/GenBank/DDBJ databases">
        <title>Genomics, taxonomy and metabolism of representatives of sulfur bacteria of the genus Thiothrix: Thiothrix fructosivorans QT, Thiothrix unzii A1T and three new species, Thiothrix subterranea sp. nov., Thiothrix litoralis sp. nov. and 'Candidatus Thiothrix anitrata' sp. nov.</title>
        <authorList>
            <person name="Ravin N.V."/>
            <person name="Smolyakov D."/>
            <person name="Rudenko T.S."/>
            <person name="Mardanov A.V."/>
            <person name="Beletsky A.V."/>
            <person name="Markov N.D."/>
            <person name="Fomenkov A.I."/>
            <person name="Roberts R.J."/>
            <person name="Karnachuk O.V."/>
            <person name="Novikov A."/>
            <person name="Grabovich M.Y."/>
        </authorList>
    </citation>
    <scope>NUCLEOTIDE SEQUENCE [LARGE SCALE GENOMIC DNA]</scope>
    <source>
        <strain evidence="11 12">AS</strain>
    </source>
</reference>
<evidence type="ECO:0000256" key="4">
    <source>
        <dbReference type="ARBA" id="ARBA00022989"/>
    </source>
</evidence>
<evidence type="ECO:0000256" key="3">
    <source>
        <dbReference type="ARBA" id="ARBA00022692"/>
    </source>
</evidence>
<dbReference type="PANTHER" id="PTHR38035">
    <property type="entry name" value="UPF0070 PROTEIN YFGM"/>
    <property type="match status" value="1"/>
</dbReference>
<keyword evidence="12" id="KW-1185">Reference proteome</keyword>
<dbReference type="RefSeq" id="WP_028487565.1">
    <property type="nucleotide sequence ID" value="NZ_CP072801.1"/>
</dbReference>
<dbReference type="PIRSF" id="PIRSF006170">
    <property type="entry name" value="YfgM"/>
    <property type="match status" value="1"/>
</dbReference>
<organism evidence="11 12">
    <name type="scientific">Thiothrix litoralis</name>
    <dbReference type="NCBI Taxonomy" id="2891210"/>
    <lineage>
        <taxon>Bacteria</taxon>
        <taxon>Pseudomonadati</taxon>
        <taxon>Pseudomonadota</taxon>
        <taxon>Gammaproteobacteria</taxon>
        <taxon>Thiotrichales</taxon>
        <taxon>Thiotrichaceae</taxon>
        <taxon>Thiothrix</taxon>
    </lineage>
</organism>
<evidence type="ECO:0000256" key="1">
    <source>
        <dbReference type="ARBA" id="ARBA00004401"/>
    </source>
</evidence>
<evidence type="ECO:0000256" key="8">
    <source>
        <dbReference type="ARBA" id="ARBA00024235"/>
    </source>
</evidence>
<dbReference type="InterPro" id="IPR018704">
    <property type="entry name" value="SecYEG/CpoB_TPR"/>
</dbReference>
<evidence type="ECO:0000256" key="5">
    <source>
        <dbReference type="ARBA" id="ARBA00023136"/>
    </source>
</evidence>
<dbReference type="PANTHER" id="PTHR38035:SF1">
    <property type="entry name" value="ANCILLARY SECYEG TRANSLOCON SUBUNIT"/>
    <property type="match status" value="1"/>
</dbReference>
<dbReference type="InterPro" id="IPR026039">
    <property type="entry name" value="YfgM"/>
</dbReference>
<keyword evidence="6" id="KW-0143">Chaperone</keyword>